<evidence type="ECO:0000256" key="1">
    <source>
        <dbReference type="SAM" id="MobiDB-lite"/>
    </source>
</evidence>
<protein>
    <submittedName>
        <fullName evidence="2">Uncharacterized protein</fullName>
    </submittedName>
</protein>
<evidence type="ECO:0000313" key="2">
    <source>
        <dbReference type="EMBL" id="QHU11184.1"/>
    </source>
</evidence>
<proteinExistence type="predicted"/>
<sequence>MIQTVTMTTIYAISGAETKYFDVMFWNGVTEKRQEGMTLVPIRGSIGVFWQLYKDLIVLGTGSLTSQKVNKVYPRKPEDGMPMTPVNAKALKAFFDFAQQTVQPFFFIKKGTQPLWLMRKTSGYYYEDRPEEPYWFPHRIQFEFVRLVEGTETAKRLGKGMNTMMEMEVFTPLPKPTPLPLVEMPPKKATKTAKPTVPTKAKTIEPVYRETEEEPLDISATEIIKVQPFEHEGTLYYREPIKNKLYKRKANGSVGDYVGRWSPKEQALNEEIPDSDRED</sequence>
<dbReference type="EMBL" id="MN740779">
    <property type="protein sequence ID" value="QHU11184.1"/>
    <property type="molecule type" value="Genomic_DNA"/>
</dbReference>
<organism evidence="2">
    <name type="scientific">viral metagenome</name>
    <dbReference type="NCBI Taxonomy" id="1070528"/>
    <lineage>
        <taxon>unclassified sequences</taxon>
        <taxon>metagenomes</taxon>
        <taxon>organismal metagenomes</taxon>
    </lineage>
</organism>
<reference evidence="2" key="1">
    <citation type="journal article" date="2020" name="Nature">
        <title>Giant virus diversity and host interactions through global metagenomics.</title>
        <authorList>
            <person name="Schulz F."/>
            <person name="Roux S."/>
            <person name="Paez-Espino D."/>
            <person name="Jungbluth S."/>
            <person name="Walsh D.A."/>
            <person name="Denef V.J."/>
            <person name="McMahon K.D."/>
            <person name="Konstantinidis K.T."/>
            <person name="Eloe-Fadrosh E.A."/>
            <person name="Kyrpides N.C."/>
            <person name="Woyke T."/>
        </authorList>
    </citation>
    <scope>NUCLEOTIDE SEQUENCE</scope>
    <source>
        <strain evidence="2">GVMAG-S-1101165-84</strain>
    </source>
</reference>
<name>A0A6C0K537_9ZZZZ</name>
<feature type="region of interest" description="Disordered" evidence="1">
    <location>
        <begin position="256"/>
        <end position="279"/>
    </location>
</feature>
<dbReference type="AlphaFoldDB" id="A0A6C0K537"/>
<accession>A0A6C0K537</accession>